<feature type="domain" description="Winged helix-turn-helix transcription repressor HrcA DNA-binding" evidence="1">
    <location>
        <begin position="12"/>
        <end position="88"/>
    </location>
</feature>
<dbReference type="InterPro" id="IPR036388">
    <property type="entry name" value="WH-like_DNA-bd_sf"/>
</dbReference>
<dbReference type="PANTHER" id="PTHR33221:SF15">
    <property type="entry name" value="HTH-TYPE TRANSCRIPTIONAL REGULATOR YWGB-RELATED"/>
    <property type="match status" value="1"/>
</dbReference>
<dbReference type="STRING" id="35743.SAMN04487937_3043"/>
<dbReference type="InterPro" id="IPR000944">
    <property type="entry name" value="Tscrpt_reg_Rrf2"/>
</dbReference>
<evidence type="ECO:0000313" key="3">
    <source>
        <dbReference type="Proteomes" id="UP000198932"/>
    </source>
</evidence>
<sequence length="183" mass="19097">MRFNPYMSGIRLSSSQKRVLTALVNLSEGREAPVQGREIADAIDRNAGTVRNRMGSLRTLGLVEGVAGPDGGYLPTDDAYDVLGIERLEEAATTPVEREGDPVEDVTVAEIDLSSVANPELCRAELVIRGPVGPFDAGDHVTVGPTPATGLRLSGVVDATNVDGNSLLVRVDGMETPTGGSAA</sequence>
<evidence type="ECO:0000259" key="1">
    <source>
        <dbReference type="Pfam" id="PF03444"/>
    </source>
</evidence>
<organism evidence="2 3">
    <name type="scientific">Halorubrum sodomense</name>
    <dbReference type="NCBI Taxonomy" id="35743"/>
    <lineage>
        <taxon>Archaea</taxon>
        <taxon>Methanobacteriati</taxon>
        <taxon>Methanobacteriota</taxon>
        <taxon>Stenosarchaea group</taxon>
        <taxon>Halobacteria</taxon>
        <taxon>Halobacteriales</taxon>
        <taxon>Haloferacaceae</taxon>
        <taxon>Halorubrum</taxon>
    </lineage>
</organism>
<reference evidence="3" key="1">
    <citation type="submission" date="2016-10" db="EMBL/GenBank/DDBJ databases">
        <authorList>
            <person name="Varghese N."/>
            <person name="Submissions S."/>
        </authorList>
    </citation>
    <scope>NUCLEOTIDE SEQUENCE [LARGE SCALE GENOMIC DNA]</scope>
    <source>
        <strain evidence="3">RD 26</strain>
    </source>
</reference>
<dbReference type="SUPFAM" id="SSF46785">
    <property type="entry name" value="Winged helix' DNA-binding domain"/>
    <property type="match status" value="1"/>
</dbReference>
<dbReference type="PANTHER" id="PTHR33221">
    <property type="entry name" value="WINGED HELIX-TURN-HELIX TRANSCRIPTIONAL REGULATOR, RRF2 FAMILY"/>
    <property type="match status" value="1"/>
</dbReference>
<dbReference type="AlphaFoldDB" id="A0A1I6I1E6"/>
<proteinExistence type="predicted"/>
<dbReference type="InterPro" id="IPR005104">
    <property type="entry name" value="WHTH_HrcA_DNA-bd"/>
</dbReference>
<gene>
    <name evidence="2" type="ORF">SAMN04487937_3043</name>
</gene>
<dbReference type="GO" id="GO:0003700">
    <property type="term" value="F:DNA-binding transcription factor activity"/>
    <property type="evidence" value="ECO:0007669"/>
    <property type="project" value="TreeGrafter"/>
</dbReference>
<protein>
    <recommendedName>
        <fullName evidence="1">Winged helix-turn-helix transcription repressor HrcA DNA-binding domain-containing protein</fullName>
    </recommendedName>
</protein>
<evidence type="ECO:0000313" key="2">
    <source>
        <dbReference type="EMBL" id="SFR60515.1"/>
    </source>
</evidence>
<dbReference type="EMBL" id="FOYN01000005">
    <property type="protein sequence ID" value="SFR60515.1"/>
    <property type="molecule type" value="Genomic_DNA"/>
</dbReference>
<dbReference type="InterPro" id="IPR036390">
    <property type="entry name" value="WH_DNA-bd_sf"/>
</dbReference>
<dbReference type="GO" id="GO:0003677">
    <property type="term" value="F:DNA binding"/>
    <property type="evidence" value="ECO:0007669"/>
    <property type="project" value="InterPro"/>
</dbReference>
<dbReference type="GO" id="GO:0005829">
    <property type="term" value="C:cytosol"/>
    <property type="evidence" value="ECO:0007669"/>
    <property type="project" value="TreeGrafter"/>
</dbReference>
<keyword evidence="3" id="KW-1185">Reference proteome</keyword>
<dbReference type="Proteomes" id="UP000198932">
    <property type="component" value="Unassembled WGS sequence"/>
</dbReference>
<accession>A0A1I6I1E6</accession>
<dbReference type="Gene3D" id="1.10.10.10">
    <property type="entry name" value="Winged helix-like DNA-binding domain superfamily/Winged helix DNA-binding domain"/>
    <property type="match status" value="1"/>
</dbReference>
<name>A0A1I6I1E6_HALSD</name>
<dbReference type="Pfam" id="PF03444">
    <property type="entry name" value="WHD_HrcA"/>
    <property type="match status" value="1"/>
</dbReference>